<sequence>MIYIHTSLLNGCMKEKMVNSEAAGLRIMMLNPVLKNGLLKSTTCCLARVIVKEATAMSALCEETRTKEKKNETTGPLTMSLGGVAAPAPASATVFSLTSVLYCPVLYCPALLCLRALMSVLYCPAL</sequence>
<evidence type="ECO:0000313" key="2">
    <source>
        <dbReference type="WBParaSite" id="nRc.2.0.1.t09517-RA"/>
    </source>
</evidence>
<proteinExistence type="predicted"/>
<accession>A0A915I5W0</accession>
<dbReference type="WBParaSite" id="nRc.2.0.1.t09517-RA">
    <property type="protein sequence ID" value="nRc.2.0.1.t09517-RA"/>
    <property type="gene ID" value="nRc.2.0.1.g09517"/>
</dbReference>
<dbReference type="Proteomes" id="UP000887565">
    <property type="component" value="Unplaced"/>
</dbReference>
<name>A0A915I5W0_ROMCU</name>
<protein>
    <submittedName>
        <fullName evidence="2">Uncharacterized protein</fullName>
    </submittedName>
</protein>
<organism evidence="1 2">
    <name type="scientific">Romanomermis culicivorax</name>
    <name type="common">Nematode worm</name>
    <dbReference type="NCBI Taxonomy" id="13658"/>
    <lineage>
        <taxon>Eukaryota</taxon>
        <taxon>Metazoa</taxon>
        <taxon>Ecdysozoa</taxon>
        <taxon>Nematoda</taxon>
        <taxon>Enoplea</taxon>
        <taxon>Dorylaimia</taxon>
        <taxon>Mermithida</taxon>
        <taxon>Mermithoidea</taxon>
        <taxon>Mermithidae</taxon>
        <taxon>Romanomermis</taxon>
    </lineage>
</organism>
<dbReference type="AlphaFoldDB" id="A0A915I5W0"/>
<keyword evidence="1" id="KW-1185">Reference proteome</keyword>
<reference evidence="2" key="1">
    <citation type="submission" date="2022-11" db="UniProtKB">
        <authorList>
            <consortium name="WormBaseParasite"/>
        </authorList>
    </citation>
    <scope>IDENTIFICATION</scope>
</reference>
<evidence type="ECO:0000313" key="1">
    <source>
        <dbReference type="Proteomes" id="UP000887565"/>
    </source>
</evidence>